<accession>A0A2Z6RBH6</accession>
<keyword evidence="4" id="KW-1185">Reference proteome</keyword>
<dbReference type="OrthoDB" id="2355013at2759"/>
<dbReference type="Proteomes" id="UP000247702">
    <property type="component" value="Unassembled WGS sequence"/>
</dbReference>
<protein>
    <recommendedName>
        <fullName evidence="5">Phosphatidylglycerol/phosphatidylinositol transfer protein</fullName>
    </recommendedName>
</protein>
<evidence type="ECO:0000313" key="3">
    <source>
        <dbReference type="EMBL" id="GES76249.1"/>
    </source>
</evidence>
<keyword evidence="1" id="KW-0732">Signal</keyword>
<reference evidence="2 4" key="1">
    <citation type="submission" date="2017-11" db="EMBL/GenBank/DDBJ databases">
        <title>The genome of Rhizophagus clarus HR1 reveals common genetic basis of auxotrophy among arbuscular mycorrhizal fungi.</title>
        <authorList>
            <person name="Kobayashi Y."/>
        </authorList>
    </citation>
    <scope>NUCLEOTIDE SEQUENCE [LARGE SCALE GENOMIC DNA]</scope>
    <source>
        <strain evidence="2 4">HR1</strain>
    </source>
</reference>
<comment type="caution">
    <text evidence="2">The sequence shown here is derived from an EMBL/GenBank/DDBJ whole genome shotgun (WGS) entry which is preliminary data.</text>
</comment>
<dbReference type="EMBL" id="BEXD01002935">
    <property type="protein sequence ID" value="GBB99807.1"/>
    <property type="molecule type" value="Genomic_DNA"/>
</dbReference>
<feature type="signal peptide" evidence="1">
    <location>
        <begin position="1"/>
        <end position="20"/>
    </location>
</feature>
<evidence type="ECO:0000313" key="4">
    <source>
        <dbReference type="Proteomes" id="UP000247702"/>
    </source>
</evidence>
<evidence type="ECO:0000256" key="1">
    <source>
        <dbReference type="SAM" id="SignalP"/>
    </source>
</evidence>
<name>A0A2Z6RBH6_9GLOM</name>
<sequence length="147" mass="15865">MKQNYIFVLTLLFTLSIVNAIPHHLYKRETIFAPCPTGSPNVIKVDVQPDPPPSTGSLILTISGTLKTGAISAGSQLVLKPINTNGDVIAQPLTYDMCTLTDCPANYFSVIRSIDTTDMPLSYSIIVQIFDAYDQILACSIGTITGN</sequence>
<feature type="chain" id="PRO_5036060119" description="Phosphatidylglycerol/phosphatidylinositol transfer protein" evidence="1">
    <location>
        <begin position="21"/>
        <end position="147"/>
    </location>
</feature>
<dbReference type="Proteomes" id="UP000615446">
    <property type="component" value="Unassembled WGS sequence"/>
</dbReference>
<proteinExistence type="predicted"/>
<dbReference type="AlphaFoldDB" id="A0A2Z6RBH6"/>
<evidence type="ECO:0008006" key="5">
    <source>
        <dbReference type="Google" id="ProtNLM"/>
    </source>
</evidence>
<evidence type="ECO:0000313" key="2">
    <source>
        <dbReference type="EMBL" id="GBB99807.1"/>
    </source>
</evidence>
<gene>
    <name evidence="3" type="ORF">RCL2_000365600</name>
    <name evidence="2" type="ORF">RclHR1_03640003</name>
</gene>
<organism evidence="2 4">
    <name type="scientific">Rhizophagus clarus</name>
    <dbReference type="NCBI Taxonomy" id="94130"/>
    <lineage>
        <taxon>Eukaryota</taxon>
        <taxon>Fungi</taxon>
        <taxon>Fungi incertae sedis</taxon>
        <taxon>Mucoromycota</taxon>
        <taxon>Glomeromycotina</taxon>
        <taxon>Glomeromycetes</taxon>
        <taxon>Glomerales</taxon>
        <taxon>Glomeraceae</taxon>
        <taxon>Rhizophagus</taxon>
    </lineage>
</organism>
<dbReference type="STRING" id="94130.A0A2Z6RBH6"/>
<dbReference type="EMBL" id="BLAL01000019">
    <property type="protein sequence ID" value="GES76249.1"/>
    <property type="molecule type" value="Genomic_DNA"/>
</dbReference>
<reference evidence="3" key="2">
    <citation type="submission" date="2019-10" db="EMBL/GenBank/DDBJ databases">
        <title>Conservation and host-specific expression of non-tandemly repeated heterogenous ribosome RNA gene in arbuscular mycorrhizal fungi.</title>
        <authorList>
            <person name="Maeda T."/>
            <person name="Kobayashi Y."/>
            <person name="Nakagawa T."/>
            <person name="Ezawa T."/>
            <person name="Yamaguchi K."/>
            <person name="Bino T."/>
            <person name="Nishimoto Y."/>
            <person name="Shigenobu S."/>
            <person name="Kawaguchi M."/>
        </authorList>
    </citation>
    <scope>NUCLEOTIDE SEQUENCE</scope>
    <source>
        <strain evidence="3">HR1</strain>
    </source>
</reference>